<comment type="caution">
    <text evidence="2">The sequence shown here is derived from an EMBL/GenBank/DDBJ whole genome shotgun (WGS) entry which is preliminary data.</text>
</comment>
<dbReference type="Proteomes" id="UP001305779">
    <property type="component" value="Unassembled WGS sequence"/>
</dbReference>
<keyword evidence="3" id="KW-1185">Reference proteome</keyword>
<feature type="compositionally biased region" description="Polar residues" evidence="1">
    <location>
        <begin position="214"/>
        <end position="224"/>
    </location>
</feature>
<proteinExistence type="predicted"/>
<name>A0ABR0EC05_ZASCE</name>
<feature type="compositionally biased region" description="Polar residues" evidence="1">
    <location>
        <begin position="139"/>
        <end position="150"/>
    </location>
</feature>
<reference evidence="2 3" key="1">
    <citation type="journal article" date="2023" name="G3 (Bethesda)">
        <title>A chromosome-level genome assembly of Zasmidium syzygii isolated from banana leaves.</title>
        <authorList>
            <person name="van Westerhoven A.C."/>
            <person name="Mehrabi R."/>
            <person name="Talebi R."/>
            <person name="Steentjes M.B.F."/>
            <person name="Corcolon B."/>
            <person name="Chong P.A."/>
            <person name="Kema G.H.J."/>
            <person name="Seidl M.F."/>
        </authorList>
    </citation>
    <scope>NUCLEOTIDE SEQUENCE [LARGE SCALE GENOMIC DNA]</scope>
    <source>
        <strain evidence="2 3">P124</strain>
    </source>
</reference>
<feature type="region of interest" description="Disordered" evidence="1">
    <location>
        <begin position="136"/>
        <end position="168"/>
    </location>
</feature>
<evidence type="ECO:0000313" key="3">
    <source>
        <dbReference type="Proteomes" id="UP001305779"/>
    </source>
</evidence>
<feature type="region of interest" description="Disordered" evidence="1">
    <location>
        <begin position="192"/>
        <end position="233"/>
    </location>
</feature>
<evidence type="ECO:0000313" key="2">
    <source>
        <dbReference type="EMBL" id="KAK4499027.1"/>
    </source>
</evidence>
<protein>
    <submittedName>
        <fullName evidence="2">Uncharacterized protein</fullName>
    </submittedName>
</protein>
<evidence type="ECO:0000256" key="1">
    <source>
        <dbReference type="SAM" id="MobiDB-lite"/>
    </source>
</evidence>
<feature type="region of interest" description="Disordered" evidence="1">
    <location>
        <begin position="51"/>
        <end position="123"/>
    </location>
</feature>
<feature type="compositionally biased region" description="Low complexity" evidence="1">
    <location>
        <begin position="86"/>
        <end position="114"/>
    </location>
</feature>
<organism evidence="2 3">
    <name type="scientific">Zasmidium cellare</name>
    <name type="common">Wine cellar mold</name>
    <name type="synonym">Racodium cellare</name>
    <dbReference type="NCBI Taxonomy" id="395010"/>
    <lineage>
        <taxon>Eukaryota</taxon>
        <taxon>Fungi</taxon>
        <taxon>Dikarya</taxon>
        <taxon>Ascomycota</taxon>
        <taxon>Pezizomycotina</taxon>
        <taxon>Dothideomycetes</taxon>
        <taxon>Dothideomycetidae</taxon>
        <taxon>Mycosphaerellales</taxon>
        <taxon>Mycosphaerellaceae</taxon>
        <taxon>Zasmidium</taxon>
    </lineage>
</organism>
<gene>
    <name evidence="2" type="ORF">PRZ48_009539</name>
</gene>
<dbReference type="EMBL" id="JAXOVC010000007">
    <property type="protein sequence ID" value="KAK4499027.1"/>
    <property type="molecule type" value="Genomic_DNA"/>
</dbReference>
<sequence>MSCPCDDCTVLQKARNNVEKINLLKLCETEDNDNFEIALALSAADMKLKDAQKRMTKKHTTDPKGGGGTSKKVTTSPAKSGGSGGSQDSSSSTLSHGKTKSNSSNGSGSGSAASERGEASTQAVGAGALVLHEKARSGENVNSPAASTVGGTPPPQAAPLAANQRKTSSFTAKDSLMALRLKDSSTPFCKTIAPPGKTNAGFSTPSPSKREFNKSPQHLRQVSNPWAGEDIGPVESSERYEQGVRKIAGELGILRGVNVAEASAELEDSRYAADDTNAENNPFAGEPNRFIVCDHCRAHGLPCNEASVCKECILRLVPCTHRKCDLSPYGKDACPRKVCFYVHADHMPDIYGQHNPNDPNWIVLPGKLRDHLSGGALSRLPHMDQKEILRCYENFEKRQVDAFKGMESLVTKGLATWDTVVLACPCREIEWELQQKKIADEDTRRFEAMARANGIRF</sequence>
<accession>A0ABR0EC05</accession>